<keyword evidence="3" id="KW-1185">Reference proteome</keyword>
<evidence type="ECO:0000313" key="3">
    <source>
        <dbReference type="Proteomes" id="UP000009131"/>
    </source>
</evidence>
<dbReference type="AlphaFoldDB" id="G7E6I8"/>
<evidence type="ECO:0000313" key="2">
    <source>
        <dbReference type="EMBL" id="GAA98448.1"/>
    </source>
</evidence>
<evidence type="ECO:0000256" key="1">
    <source>
        <dbReference type="SAM" id="MobiDB-lite"/>
    </source>
</evidence>
<sequence>MDLAPLTDAIRSNNVNLGSSRPDRRGERERAGEYTSKKGDCWAPPVSEMR</sequence>
<accession>G7E6I8</accession>
<reference evidence="2 3" key="2">
    <citation type="journal article" date="2012" name="Open Biol.">
        <title>Characteristics of nucleosomes and linker DNA regions on the genome of the basidiomycete Mixia osmundae revealed by mono- and dinucleosome mapping.</title>
        <authorList>
            <person name="Nishida H."/>
            <person name="Kondo S."/>
            <person name="Matsumoto T."/>
            <person name="Suzuki Y."/>
            <person name="Yoshikawa H."/>
            <person name="Taylor T.D."/>
            <person name="Sugiyama J."/>
        </authorList>
    </citation>
    <scope>NUCLEOTIDE SEQUENCE [LARGE SCALE GENOMIC DNA]</scope>
    <source>
        <strain evidence="3">CBS 9802 / IAM 14324 / JCM 22182 / KY 12970</strain>
    </source>
</reference>
<proteinExistence type="predicted"/>
<dbReference type="HOGENOM" id="CLU_3125436_0_0_1"/>
<name>G7E6I8_MIXOS</name>
<protein>
    <submittedName>
        <fullName evidence="2">Uncharacterized protein</fullName>
    </submittedName>
</protein>
<feature type="region of interest" description="Disordered" evidence="1">
    <location>
        <begin position="1"/>
        <end position="50"/>
    </location>
</feature>
<dbReference type="EMBL" id="BABT02000152">
    <property type="protein sequence ID" value="GAA98448.1"/>
    <property type="molecule type" value="Genomic_DNA"/>
</dbReference>
<feature type="compositionally biased region" description="Polar residues" evidence="1">
    <location>
        <begin position="10"/>
        <end position="19"/>
    </location>
</feature>
<dbReference type="InParanoid" id="G7E6I8"/>
<reference evidence="2 3" key="1">
    <citation type="journal article" date="2011" name="J. Gen. Appl. Microbiol.">
        <title>Draft genome sequencing of the enigmatic basidiomycete Mixia osmundae.</title>
        <authorList>
            <person name="Nishida H."/>
            <person name="Nagatsuka Y."/>
            <person name="Sugiyama J."/>
        </authorList>
    </citation>
    <scope>NUCLEOTIDE SEQUENCE [LARGE SCALE GENOMIC DNA]</scope>
    <source>
        <strain evidence="3">CBS 9802 / IAM 14324 / JCM 22182 / KY 12970</strain>
    </source>
</reference>
<organism evidence="2 3">
    <name type="scientific">Mixia osmundae (strain CBS 9802 / IAM 14324 / JCM 22182 / KY 12970)</name>
    <dbReference type="NCBI Taxonomy" id="764103"/>
    <lineage>
        <taxon>Eukaryota</taxon>
        <taxon>Fungi</taxon>
        <taxon>Dikarya</taxon>
        <taxon>Basidiomycota</taxon>
        <taxon>Pucciniomycotina</taxon>
        <taxon>Mixiomycetes</taxon>
        <taxon>Mixiales</taxon>
        <taxon>Mixiaceae</taxon>
        <taxon>Mixia</taxon>
    </lineage>
</organism>
<dbReference type="Proteomes" id="UP000009131">
    <property type="component" value="Unassembled WGS sequence"/>
</dbReference>
<feature type="compositionally biased region" description="Basic and acidic residues" evidence="1">
    <location>
        <begin position="21"/>
        <end position="40"/>
    </location>
</feature>
<dbReference type="RefSeq" id="XP_014568955.1">
    <property type="nucleotide sequence ID" value="XM_014713469.1"/>
</dbReference>
<gene>
    <name evidence="2" type="primary">Mo05134</name>
    <name evidence="2" type="ORF">E5Q_05134</name>
</gene>
<comment type="caution">
    <text evidence="2">The sequence shown here is derived from an EMBL/GenBank/DDBJ whole genome shotgun (WGS) entry which is preliminary data.</text>
</comment>